<evidence type="ECO:0000313" key="3">
    <source>
        <dbReference type="Proteomes" id="UP000679307"/>
    </source>
</evidence>
<dbReference type="EMBL" id="CP075371">
    <property type="protein sequence ID" value="QVT80902.1"/>
    <property type="molecule type" value="Genomic_DNA"/>
</dbReference>
<keyword evidence="1" id="KW-1133">Transmembrane helix</keyword>
<keyword evidence="2" id="KW-0418">Kinase</keyword>
<organism evidence="2 3">
    <name type="scientific">Nocardioides aquaticus</name>
    <dbReference type="NCBI Taxonomy" id="160826"/>
    <lineage>
        <taxon>Bacteria</taxon>
        <taxon>Bacillati</taxon>
        <taxon>Actinomycetota</taxon>
        <taxon>Actinomycetes</taxon>
        <taxon>Propionibacteriales</taxon>
        <taxon>Nocardioidaceae</taxon>
        <taxon>Nocardioides</taxon>
    </lineage>
</organism>
<sequence>MPPALPTGSTAGLRRWLTFWRRSIQARVVVSTLLLSAVVVGVVGWLLLQQTRDGLLDNRVDVVVAEAGDETTEAEARLGAASGTENNSVRQQRELADQLISRGDTRGFAVVLAGPVGGPT</sequence>
<dbReference type="EC" id="2.7.13.3" evidence="2"/>
<keyword evidence="2" id="KW-0808">Transferase</keyword>
<reference evidence="2 3" key="1">
    <citation type="submission" date="2021-05" db="EMBL/GenBank/DDBJ databases">
        <title>Complete genome of Nocardioides aquaticus KCTC 9944T isolated from meromictic and hypersaline Ekho Lake, Antarctica.</title>
        <authorList>
            <person name="Hwang K."/>
            <person name="Kim K.M."/>
            <person name="Choe H."/>
        </authorList>
    </citation>
    <scope>NUCLEOTIDE SEQUENCE [LARGE SCALE GENOMIC DNA]</scope>
    <source>
        <strain evidence="2 3">KCTC 9944</strain>
    </source>
</reference>
<feature type="transmembrane region" description="Helical" evidence="1">
    <location>
        <begin position="24"/>
        <end position="48"/>
    </location>
</feature>
<name>A0ABX8ELD4_9ACTN</name>
<gene>
    <name evidence="2" type="primary">mtrB_2</name>
    <name evidence="2" type="ORF">ENKNEFLB_03303</name>
</gene>
<dbReference type="Proteomes" id="UP000679307">
    <property type="component" value="Chromosome"/>
</dbReference>
<dbReference type="GO" id="GO:0004673">
    <property type="term" value="F:protein histidine kinase activity"/>
    <property type="evidence" value="ECO:0007669"/>
    <property type="project" value="UniProtKB-EC"/>
</dbReference>
<dbReference type="RefSeq" id="WP_246535609.1">
    <property type="nucleotide sequence ID" value="NZ_CP075371.1"/>
</dbReference>
<keyword evidence="1" id="KW-0472">Membrane</keyword>
<keyword evidence="3" id="KW-1185">Reference proteome</keyword>
<evidence type="ECO:0000256" key="1">
    <source>
        <dbReference type="SAM" id="Phobius"/>
    </source>
</evidence>
<accession>A0ABX8ELD4</accession>
<proteinExistence type="predicted"/>
<protein>
    <submittedName>
        <fullName evidence="2">Sensor histidine kinase MtrB</fullName>
        <ecNumber evidence="2">2.7.13.3</ecNumber>
    </submittedName>
</protein>
<keyword evidence="1" id="KW-0812">Transmembrane</keyword>
<evidence type="ECO:0000313" key="2">
    <source>
        <dbReference type="EMBL" id="QVT80902.1"/>
    </source>
</evidence>